<accession>A0ABR1LW93</accession>
<organism evidence="3 4">
    <name type="scientific">Phyllosticta citribraziliensis</name>
    <dbReference type="NCBI Taxonomy" id="989973"/>
    <lineage>
        <taxon>Eukaryota</taxon>
        <taxon>Fungi</taxon>
        <taxon>Dikarya</taxon>
        <taxon>Ascomycota</taxon>
        <taxon>Pezizomycotina</taxon>
        <taxon>Dothideomycetes</taxon>
        <taxon>Dothideomycetes incertae sedis</taxon>
        <taxon>Botryosphaeriales</taxon>
        <taxon>Phyllostictaceae</taxon>
        <taxon>Phyllosticta</taxon>
    </lineage>
</organism>
<keyword evidence="2" id="KW-0812">Transmembrane</keyword>
<dbReference type="Proteomes" id="UP001360953">
    <property type="component" value="Unassembled WGS sequence"/>
</dbReference>
<proteinExistence type="predicted"/>
<reference evidence="3 4" key="1">
    <citation type="submission" date="2024-04" db="EMBL/GenBank/DDBJ databases">
        <title>Phyllosticta paracitricarpa is synonymous to the EU quarantine fungus P. citricarpa based on phylogenomic analyses.</title>
        <authorList>
            <consortium name="Lawrence Berkeley National Laboratory"/>
            <person name="Van ingen-buijs V.A."/>
            <person name="Van westerhoven A.C."/>
            <person name="Haridas S."/>
            <person name="Skiadas P."/>
            <person name="Martin F."/>
            <person name="Groenewald J.Z."/>
            <person name="Crous P.W."/>
            <person name="Seidl M.F."/>
        </authorList>
    </citation>
    <scope>NUCLEOTIDE SEQUENCE [LARGE SCALE GENOMIC DNA]</scope>
    <source>
        <strain evidence="3 4">CPC 17464</strain>
    </source>
</reference>
<feature type="transmembrane region" description="Helical" evidence="2">
    <location>
        <begin position="46"/>
        <end position="69"/>
    </location>
</feature>
<sequence length="163" mass="17760">MNPSLAVVHTPLPPRLGQHRAISAPKAPRDALGSDGKRIPLPRQRLVHILLSIPTAILILALSLLILPLPPDSQRNPIPQPRLLVPRPLEPHMRRRLAVPLVQQIDVPRVQQRDPAAALPVGAARQVRGQRDDVRQAGGRVGEVQREAGCLVEYGGVCGWWGG</sequence>
<name>A0ABR1LW93_9PEZI</name>
<comment type="caution">
    <text evidence="3">The sequence shown here is derived from an EMBL/GenBank/DDBJ whole genome shotgun (WGS) entry which is preliminary data.</text>
</comment>
<evidence type="ECO:0000313" key="4">
    <source>
        <dbReference type="Proteomes" id="UP001360953"/>
    </source>
</evidence>
<keyword evidence="2" id="KW-1133">Transmembrane helix</keyword>
<evidence type="ECO:0000313" key="3">
    <source>
        <dbReference type="EMBL" id="KAK7539466.1"/>
    </source>
</evidence>
<feature type="region of interest" description="Disordered" evidence="1">
    <location>
        <begin position="16"/>
        <end position="38"/>
    </location>
</feature>
<keyword evidence="4" id="KW-1185">Reference proteome</keyword>
<protein>
    <submittedName>
        <fullName evidence="3">Uncharacterized protein</fullName>
    </submittedName>
</protein>
<evidence type="ECO:0000256" key="2">
    <source>
        <dbReference type="SAM" id="Phobius"/>
    </source>
</evidence>
<evidence type="ECO:0000256" key="1">
    <source>
        <dbReference type="SAM" id="MobiDB-lite"/>
    </source>
</evidence>
<dbReference type="EMBL" id="JBBPEH010000004">
    <property type="protein sequence ID" value="KAK7539466.1"/>
    <property type="molecule type" value="Genomic_DNA"/>
</dbReference>
<gene>
    <name evidence="3" type="ORF">J3D65DRAFT_618718</name>
</gene>
<keyword evidence="2" id="KW-0472">Membrane</keyword>
<dbReference type="RefSeq" id="XP_066656737.1">
    <property type="nucleotide sequence ID" value="XM_066799677.1"/>
</dbReference>
<dbReference type="GeneID" id="92032583"/>